<evidence type="ECO:0000259" key="3">
    <source>
        <dbReference type="SMART" id="SM00355"/>
    </source>
</evidence>
<dbReference type="SMART" id="SM00355">
    <property type="entry name" value="ZnF_C2H2"/>
    <property type="match status" value="6"/>
</dbReference>
<feature type="domain" description="C2H2-type" evidence="3">
    <location>
        <begin position="328"/>
        <end position="357"/>
    </location>
</feature>
<feature type="domain" description="C2H2-type" evidence="3">
    <location>
        <begin position="187"/>
        <end position="211"/>
    </location>
</feature>
<keyword evidence="1" id="KW-0175">Coiled coil</keyword>
<dbReference type="AlphaFoldDB" id="A0A428UME6"/>
<feature type="domain" description="C2H2-type" evidence="3">
    <location>
        <begin position="121"/>
        <end position="150"/>
    </location>
</feature>
<organism evidence="4 5">
    <name type="scientific">Fusarium ambrosium</name>
    <dbReference type="NCBI Taxonomy" id="131363"/>
    <lineage>
        <taxon>Eukaryota</taxon>
        <taxon>Fungi</taxon>
        <taxon>Dikarya</taxon>
        <taxon>Ascomycota</taxon>
        <taxon>Pezizomycotina</taxon>
        <taxon>Sordariomycetes</taxon>
        <taxon>Hypocreomycetidae</taxon>
        <taxon>Hypocreales</taxon>
        <taxon>Nectriaceae</taxon>
        <taxon>Fusarium</taxon>
        <taxon>Fusarium solani species complex</taxon>
    </lineage>
</organism>
<reference evidence="4 5" key="1">
    <citation type="submission" date="2017-06" db="EMBL/GenBank/DDBJ databases">
        <title>Cmopartive genomic analysis of Ambrosia Fusariam Clade fungi.</title>
        <authorList>
            <person name="Stajich J.E."/>
            <person name="Carrillo J."/>
            <person name="Kijimoto T."/>
            <person name="Eskalen A."/>
            <person name="O'Donnell K."/>
            <person name="Kasson M."/>
        </authorList>
    </citation>
    <scope>NUCLEOTIDE SEQUENCE [LARGE SCALE GENOMIC DNA]</scope>
    <source>
        <strain evidence="4 5">NRRL 20438</strain>
    </source>
</reference>
<feature type="coiled-coil region" evidence="1">
    <location>
        <begin position="582"/>
        <end position="623"/>
    </location>
</feature>
<dbReference type="InterPro" id="IPR013087">
    <property type="entry name" value="Znf_C2H2_type"/>
</dbReference>
<evidence type="ECO:0000256" key="2">
    <source>
        <dbReference type="SAM" id="MobiDB-lite"/>
    </source>
</evidence>
<sequence length="669" mass="74673">MAGKPFETYRVYLEHFRESAAHQNDAESEEILDALGNTDVIAPSQDQQDHNSPSQLVGSDIFVCHEPCCHRYGFNFRCKSEYSRHADAPSHIAAADIDKTLLENMQPGSALVAEREAIRNRRCNAPGCFSFGETFSTAKSFFNHIDKLEHRKAWMVTSSTVLDEQGEDLALPGMSIDAHGIGTCVNERCPKVGATFNTPQKMKQHARSFGHATTEEDMDSMDESSPGEVWVSCNLDGMEVTRDKSLWRCVKNGCRRFGDTMARRDAARRHTFSMTHYYADDGMPMSPETPIAHTMAVDGMTSTDESPEEVWVSCDLDDIEVVKGKGLWRCVKKGCGGFGKTIFHWGHARKHSYSTTHITAEQDVTMPPEEEVWLSCDLEDMEAAKGTTLWRCTKRGCKGFGHVYNQRCNARRHSSSAVHATADQDATMSPETPMTPFAHTMAVDGMACTDESPEEVWVSSEFEGMEIVEDKALWRCIKRGCRGFGHIYNQSGNVKKHFYSISHTKADQDATMSPETPTTPSAATQSVLETTLMTPMDLDTPVPATPLSPSAGRGSSAAMTLATPTKTPTSFRTPPSRTMIKLRRTSNTSSQVKRRQDELERRNWELEDRVKRLEEQLTRVLGNRATQKVTDGRVHEQGNASEEGNKDVDHLYKFVRSSFRPIPGGREEA</sequence>
<evidence type="ECO:0000313" key="5">
    <source>
        <dbReference type="Proteomes" id="UP000288429"/>
    </source>
</evidence>
<evidence type="ECO:0000256" key="1">
    <source>
        <dbReference type="SAM" id="Coils"/>
    </source>
</evidence>
<dbReference type="Proteomes" id="UP000288429">
    <property type="component" value="Unassembled WGS sequence"/>
</dbReference>
<comment type="caution">
    <text evidence="4">The sequence shown here is derived from an EMBL/GenBank/DDBJ whole genome shotgun (WGS) entry which is preliminary data.</text>
</comment>
<feature type="region of interest" description="Disordered" evidence="2">
    <location>
        <begin position="628"/>
        <end position="649"/>
    </location>
</feature>
<gene>
    <name evidence="4" type="ORF">CDV31_004993</name>
</gene>
<dbReference type="EMBL" id="NIZV01000050">
    <property type="protein sequence ID" value="RSM15403.1"/>
    <property type="molecule type" value="Genomic_DNA"/>
</dbReference>
<protein>
    <recommendedName>
        <fullName evidence="3">C2H2-type domain-containing protein</fullName>
    </recommendedName>
</protein>
<feature type="domain" description="C2H2-type" evidence="3">
    <location>
        <begin position="474"/>
        <end position="503"/>
    </location>
</feature>
<keyword evidence="5" id="KW-1185">Reference proteome</keyword>
<feature type="compositionally biased region" description="Low complexity" evidence="2">
    <location>
        <begin position="563"/>
        <end position="575"/>
    </location>
</feature>
<accession>A0A428UME6</accession>
<feature type="domain" description="C2H2-type" evidence="3">
    <location>
        <begin position="390"/>
        <end position="419"/>
    </location>
</feature>
<evidence type="ECO:0000313" key="4">
    <source>
        <dbReference type="EMBL" id="RSM15403.1"/>
    </source>
</evidence>
<name>A0A428UME6_9HYPO</name>
<proteinExistence type="predicted"/>
<feature type="domain" description="C2H2-type" evidence="3">
    <location>
        <begin position="247"/>
        <end position="276"/>
    </location>
</feature>
<feature type="region of interest" description="Disordered" evidence="2">
    <location>
        <begin position="548"/>
        <end position="575"/>
    </location>
</feature>